<dbReference type="EMBL" id="OM460823">
    <property type="protein sequence ID" value="UZA66267.1"/>
    <property type="molecule type" value="Genomic_DNA"/>
</dbReference>
<dbReference type="EMBL" id="OM460823">
    <property type="protein sequence ID" value="UZA66266.1"/>
    <property type="molecule type" value="Genomic_DNA"/>
</dbReference>
<geneLocation type="chloroplast" evidence="1"/>
<dbReference type="GeneID" id="76807329"/>
<reference evidence="1" key="1">
    <citation type="submission" date="2022-01" db="EMBL/GenBank/DDBJ databases">
        <title>The complete chloroplast genome of Pinguicula jackii.</title>
        <authorList>
            <person name="Park J."/>
            <person name="Kim Y."/>
            <person name="Xi H."/>
        </authorList>
    </citation>
    <scope>NUCLEOTIDE SEQUENCE</scope>
</reference>
<gene>
    <name evidence="1" type="primary">ndhA</name>
</gene>
<keyword evidence="1" id="KW-0150">Chloroplast</keyword>
<name>A0A9E7V7V9_9LAMI</name>
<evidence type="ECO:0000313" key="1">
    <source>
        <dbReference type="EMBL" id="UZA66266.1"/>
    </source>
</evidence>
<dbReference type="RefSeq" id="YP_010565361.1">
    <property type="nucleotide sequence ID" value="NC_068629.1"/>
</dbReference>
<protein>
    <submittedName>
        <fullName evidence="1">NADH-plastoquinone oxidoreductase subunit 1</fullName>
    </submittedName>
</protein>
<proteinExistence type="predicted"/>
<dbReference type="RefSeq" id="YP_010565369.1">
    <property type="nucleotide sequence ID" value="NC_068629.1"/>
</dbReference>
<dbReference type="GeneID" id="76807396"/>
<accession>A0A9E7V7V9</accession>
<sequence length="102" mass="11991">MHQTLPLLKGKNEKKKKNILLFFLVKLGNGIHSAFKTSNRSNQLDACPYFDSCIRNHTRCTSNCLVRKRNIRRDTTAYWTRIHRAFWNSSSSSRRYKTTLKA</sequence>
<dbReference type="AlphaFoldDB" id="A0A9E7V7V9"/>
<keyword evidence="1" id="KW-0934">Plastid</keyword>
<organism evidence="1">
    <name type="scientific">Pinguicula jackii</name>
    <dbReference type="NCBI Taxonomy" id="326271"/>
    <lineage>
        <taxon>Eukaryota</taxon>
        <taxon>Viridiplantae</taxon>
        <taxon>Streptophyta</taxon>
        <taxon>Embryophyta</taxon>
        <taxon>Tracheophyta</taxon>
        <taxon>Spermatophyta</taxon>
        <taxon>Magnoliopsida</taxon>
        <taxon>eudicotyledons</taxon>
        <taxon>Gunneridae</taxon>
        <taxon>Pentapetalae</taxon>
        <taxon>asterids</taxon>
        <taxon>lamiids</taxon>
        <taxon>Lamiales</taxon>
        <taxon>Lentibulariaceae</taxon>
        <taxon>Pinguicula</taxon>
    </lineage>
</organism>